<comment type="function">
    <text evidence="1">Central component in molecular interactions underlying sperm crawling. Forms an extensive filament system that extends from sperm villipoda, along the leading edge of the pseudopod.</text>
</comment>
<feature type="domain" description="MSP" evidence="3">
    <location>
        <begin position="22"/>
        <end position="140"/>
    </location>
</feature>
<dbReference type="Gene3D" id="2.60.40.10">
    <property type="entry name" value="Immunoglobulins"/>
    <property type="match status" value="1"/>
</dbReference>
<evidence type="ECO:0000313" key="4">
    <source>
        <dbReference type="EMBL" id="CAJ0572434.1"/>
    </source>
</evidence>
<protein>
    <recommendedName>
        <fullName evidence="1">Major sperm protein</fullName>
    </recommendedName>
</protein>
<comment type="caution">
    <text evidence="4">The sequence shown here is derived from an EMBL/GenBank/DDBJ whole genome shotgun (WGS) entry which is preliminary data.</text>
</comment>
<accession>A0AA36CQ58</accession>
<keyword evidence="5" id="KW-1185">Reference proteome</keyword>
<organism evidence="4 5">
    <name type="scientific">Mesorhabditis spiculigera</name>
    <dbReference type="NCBI Taxonomy" id="96644"/>
    <lineage>
        <taxon>Eukaryota</taxon>
        <taxon>Metazoa</taxon>
        <taxon>Ecdysozoa</taxon>
        <taxon>Nematoda</taxon>
        <taxon>Chromadorea</taxon>
        <taxon>Rhabditida</taxon>
        <taxon>Rhabditina</taxon>
        <taxon>Rhabditomorpha</taxon>
        <taxon>Rhabditoidea</taxon>
        <taxon>Rhabditidae</taxon>
        <taxon>Mesorhabditinae</taxon>
        <taxon>Mesorhabditis</taxon>
    </lineage>
</organism>
<dbReference type="PANTHER" id="PTHR21513">
    <property type="entry name" value="MAJOR SPERM PROTEIN"/>
    <property type="match status" value="1"/>
</dbReference>
<feature type="non-terminal residue" evidence="4">
    <location>
        <position position="165"/>
    </location>
</feature>
<dbReference type="SUPFAM" id="SSF49354">
    <property type="entry name" value="PapD-like"/>
    <property type="match status" value="1"/>
</dbReference>
<dbReference type="PROSITE" id="PS50202">
    <property type="entry name" value="MSP"/>
    <property type="match status" value="1"/>
</dbReference>
<dbReference type="Proteomes" id="UP001177023">
    <property type="component" value="Unassembled WGS sequence"/>
</dbReference>
<gene>
    <name evidence="4" type="ORF">MSPICULIGERA_LOCUS10821</name>
</gene>
<reference evidence="4" key="1">
    <citation type="submission" date="2023-06" db="EMBL/GenBank/DDBJ databases">
        <authorList>
            <person name="Delattre M."/>
        </authorList>
    </citation>
    <scope>NUCLEOTIDE SEQUENCE</scope>
    <source>
        <strain evidence="4">AF72</strain>
    </source>
</reference>
<dbReference type="InterPro" id="IPR013783">
    <property type="entry name" value="Ig-like_fold"/>
</dbReference>
<keyword evidence="1" id="KW-0206">Cytoskeleton</keyword>
<feature type="region of interest" description="Disordered" evidence="2">
    <location>
        <begin position="1"/>
        <end position="23"/>
    </location>
</feature>
<feature type="region of interest" description="Disordered" evidence="2">
    <location>
        <begin position="139"/>
        <end position="165"/>
    </location>
</feature>
<evidence type="ECO:0000259" key="3">
    <source>
        <dbReference type="PROSITE" id="PS50202"/>
    </source>
</evidence>
<feature type="compositionally biased region" description="Acidic residues" evidence="2">
    <location>
        <begin position="147"/>
        <end position="157"/>
    </location>
</feature>
<dbReference type="InterPro" id="IPR000535">
    <property type="entry name" value="MSP_dom"/>
</dbReference>
<dbReference type="Pfam" id="PF00635">
    <property type="entry name" value="Motile_Sperm"/>
    <property type="match status" value="1"/>
</dbReference>
<proteinExistence type="predicted"/>
<dbReference type="EMBL" id="CATQJA010002598">
    <property type="protein sequence ID" value="CAJ0572434.1"/>
    <property type="molecule type" value="Genomic_DNA"/>
</dbReference>
<evidence type="ECO:0000256" key="1">
    <source>
        <dbReference type="RuleBase" id="RU003425"/>
    </source>
</evidence>
<name>A0AA36CQ58_9BILA</name>
<dbReference type="InterPro" id="IPR008962">
    <property type="entry name" value="PapD-like_sf"/>
</dbReference>
<dbReference type="AlphaFoldDB" id="A0AA36CQ58"/>
<evidence type="ECO:0000256" key="2">
    <source>
        <dbReference type="SAM" id="MobiDB-lite"/>
    </source>
</evidence>
<evidence type="ECO:0000313" key="5">
    <source>
        <dbReference type="Proteomes" id="UP001177023"/>
    </source>
</evidence>
<keyword evidence="1" id="KW-0963">Cytoplasm</keyword>
<sequence>MATDDDSKIAKPGPRSGEPPFQLKCEPEDYLTIKWEPEICTAEIKIENITSSRQTFKVRGTSNGMFRIKPPIGMLNAGQSATVRITCKSTKMPENHRHYFAIYHFQVDDARLGPEEKPRTLWKTDYTVDGVTRIVALFETGAKKEEPEENKEENDDDKNDHEKQD</sequence>
<dbReference type="PANTHER" id="PTHR21513:SF19">
    <property type="entry name" value="MAJOR SPERM PROTEIN"/>
    <property type="match status" value="1"/>
</dbReference>